<feature type="chain" id="PRO_5020503413" description="Secreted protein" evidence="2">
    <location>
        <begin position="30"/>
        <end position="94"/>
    </location>
</feature>
<evidence type="ECO:0008006" key="5">
    <source>
        <dbReference type="Google" id="ProtNLM"/>
    </source>
</evidence>
<gene>
    <name evidence="3" type="ORF">CTA1_5448</name>
</gene>
<evidence type="ECO:0000256" key="2">
    <source>
        <dbReference type="SAM" id="SignalP"/>
    </source>
</evidence>
<reference evidence="3 4" key="1">
    <citation type="journal article" date="2019" name="PLoS ONE">
        <title>Comparative genome analysis indicates high evolutionary potential of pathogenicity genes in Colletotrichum tanaceti.</title>
        <authorList>
            <person name="Lelwala R.V."/>
            <person name="Korhonen P.K."/>
            <person name="Young N.D."/>
            <person name="Scott J.B."/>
            <person name="Ades P.A."/>
            <person name="Gasser R.B."/>
            <person name="Taylor P.W.J."/>
        </authorList>
    </citation>
    <scope>NUCLEOTIDE SEQUENCE [LARGE SCALE GENOMIC DNA]</scope>
    <source>
        <strain evidence="3">BRIP57314</strain>
    </source>
</reference>
<accession>A0A4U6XF92</accession>
<name>A0A4U6XF92_9PEZI</name>
<dbReference type="AlphaFoldDB" id="A0A4U6XF92"/>
<comment type="caution">
    <text evidence="3">The sequence shown here is derived from an EMBL/GenBank/DDBJ whole genome shotgun (WGS) entry which is preliminary data.</text>
</comment>
<organism evidence="3 4">
    <name type="scientific">Colletotrichum tanaceti</name>
    <dbReference type="NCBI Taxonomy" id="1306861"/>
    <lineage>
        <taxon>Eukaryota</taxon>
        <taxon>Fungi</taxon>
        <taxon>Dikarya</taxon>
        <taxon>Ascomycota</taxon>
        <taxon>Pezizomycotina</taxon>
        <taxon>Sordariomycetes</taxon>
        <taxon>Hypocreomycetidae</taxon>
        <taxon>Glomerellales</taxon>
        <taxon>Glomerellaceae</taxon>
        <taxon>Colletotrichum</taxon>
        <taxon>Colletotrichum destructivum species complex</taxon>
    </lineage>
</organism>
<sequence length="94" mass="10197">MTRRRHLALNLAAALALLAAVFPGARVAAVEDLDAEDVPPECAAACTPIVQLTGRCEAQVEQSTGTDRRRSIGRWRASVDGPEGEARRRKKRMS</sequence>
<evidence type="ECO:0000313" key="3">
    <source>
        <dbReference type="EMBL" id="TKW54518.1"/>
    </source>
</evidence>
<keyword evidence="2" id="KW-0732">Signal</keyword>
<proteinExistence type="predicted"/>
<feature type="signal peptide" evidence="2">
    <location>
        <begin position="1"/>
        <end position="29"/>
    </location>
</feature>
<dbReference type="STRING" id="1306861.A0A4U6XF92"/>
<dbReference type="EMBL" id="PJEX01000133">
    <property type="protein sequence ID" value="TKW54518.1"/>
    <property type="molecule type" value="Genomic_DNA"/>
</dbReference>
<protein>
    <recommendedName>
        <fullName evidence="5">Secreted protein</fullName>
    </recommendedName>
</protein>
<evidence type="ECO:0000256" key="1">
    <source>
        <dbReference type="SAM" id="MobiDB-lite"/>
    </source>
</evidence>
<dbReference type="Proteomes" id="UP000310108">
    <property type="component" value="Unassembled WGS sequence"/>
</dbReference>
<keyword evidence="4" id="KW-1185">Reference proteome</keyword>
<feature type="region of interest" description="Disordered" evidence="1">
    <location>
        <begin position="60"/>
        <end position="94"/>
    </location>
</feature>
<evidence type="ECO:0000313" key="4">
    <source>
        <dbReference type="Proteomes" id="UP000310108"/>
    </source>
</evidence>